<evidence type="ECO:0000313" key="5">
    <source>
        <dbReference type="Proteomes" id="UP001148932"/>
    </source>
</evidence>
<dbReference type="NCBIfam" id="NF041410">
    <property type="entry name" value="XopAW"/>
    <property type="match status" value="1"/>
</dbReference>
<dbReference type="SMART" id="SM00054">
    <property type="entry name" value="EFh"/>
    <property type="match status" value="5"/>
</dbReference>
<dbReference type="RefSeq" id="WP_274108159.1">
    <property type="nucleotide sequence ID" value="NZ_JAPCKI010000003.1"/>
</dbReference>
<comment type="caution">
    <text evidence="4">The sequence shown here is derived from an EMBL/GenBank/DDBJ whole genome shotgun (WGS) entry which is preliminary data.</text>
</comment>
<dbReference type="EMBL" id="JAPCKI010000003">
    <property type="protein sequence ID" value="MDD2176999.1"/>
    <property type="molecule type" value="Genomic_DNA"/>
</dbReference>
<dbReference type="Proteomes" id="UP001148932">
    <property type="component" value="Unassembled WGS sequence"/>
</dbReference>
<evidence type="ECO:0000256" key="1">
    <source>
        <dbReference type="ARBA" id="ARBA00022837"/>
    </source>
</evidence>
<organism evidence="4 5">
    <name type="scientific">Acidovorax benzenivorans</name>
    <dbReference type="NCBI Taxonomy" id="2987520"/>
    <lineage>
        <taxon>Bacteria</taxon>
        <taxon>Pseudomonadati</taxon>
        <taxon>Pseudomonadota</taxon>
        <taxon>Betaproteobacteria</taxon>
        <taxon>Burkholderiales</taxon>
        <taxon>Comamonadaceae</taxon>
        <taxon>Acidovorax</taxon>
    </lineage>
</organism>
<keyword evidence="5" id="KW-1185">Reference proteome</keyword>
<feature type="domain" description="EF-hand" evidence="3">
    <location>
        <begin position="254"/>
        <end position="289"/>
    </location>
</feature>
<protein>
    <submittedName>
        <fullName evidence="4">EF-hand domain-containing protein</fullName>
    </submittedName>
</protein>
<feature type="region of interest" description="Disordered" evidence="2">
    <location>
        <begin position="74"/>
        <end position="135"/>
    </location>
</feature>
<accession>A0ABT5RTI0</accession>
<feature type="domain" description="EF-hand" evidence="3">
    <location>
        <begin position="60"/>
        <end position="95"/>
    </location>
</feature>
<dbReference type="Pfam" id="PF13499">
    <property type="entry name" value="EF-hand_7"/>
    <property type="match status" value="1"/>
</dbReference>
<sequence length="337" mass="33515">MTTISSVSSAWSSASVQRASRPGPSPERLLSKIDADGSGGVSDTELQGLLDDVAKKNGVSSQTSAADLVQQYDANGDGSLNADELGKTLQSVLPPPPSTMAFAQSRSGEGSSSATNATGQAGDDLFGKVDSDGDGAVSKTELQALLEAMSGGTASQTGVSSDDAFSQLDTDGDGSLTQAEFDAGRPSGPGAGTGGMQATGGMPPPPGGPGGPGGAGGAGAASDSSSTTSYDPLDTNEDGVVSATERLAGGTSTVEQDAITALFNAIDTDGDASISASESKTFIDQLTSQVQSTTSNSTESTGRNDLARLADFARQQYERAASDWRTASNTSSLSAVA</sequence>
<dbReference type="Gene3D" id="1.10.238.10">
    <property type="entry name" value="EF-hand"/>
    <property type="match status" value="3"/>
</dbReference>
<dbReference type="PANTHER" id="PTHR19972">
    <property type="entry name" value="CALBINDIN"/>
    <property type="match status" value="1"/>
</dbReference>
<dbReference type="SUPFAM" id="SSF47473">
    <property type="entry name" value="EF-hand"/>
    <property type="match status" value="2"/>
</dbReference>
<feature type="compositionally biased region" description="Polar residues" evidence="2">
    <location>
        <begin position="152"/>
        <end position="169"/>
    </location>
</feature>
<dbReference type="CDD" id="cd00051">
    <property type="entry name" value="EFh"/>
    <property type="match status" value="1"/>
</dbReference>
<dbReference type="Pfam" id="PF13202">
    <property type="entry name" value="EF-hand_5"/>
    <property type="match status" value="3"/>
</dbReference>
<dbReference type="InterPro" id="IPR002048">
    <property type="entry name" value="EF_hand_dom"/>
</dbReference>
<gene>
    <name evidence="4" type="ORF">OIN59_06095</name>
</gene>
<dbReference type="PROSITE" id="PS00018">
    <property type="entry name" value="EF_HAND_1"/>
    <property type="match status" value="3"/>
</dbReference>
<feature type="domain" description="EF-hand" evidence="3">
    <location>
        <begin position="117"/>
        <end position="152"/>
    </location>
</feature>
<reference evidence="4" key="1">
    <citation type="submission" date="2022-10" db="EMBL/GenBank/DDBJ databases">
        <title>Description of microaerobic benzene degrading bacteria.</title>
        <authorList>
            <person name="Bedics A."/>
            <person name="Tancsics A."/>
            <person name="Banerjee S."/>
        </authorList>
    </citation>
    <scope>NUCLEOTIDE SEQUENCE</scope>
    <source>
        <strain evidence="4">D2M1</strain>
    </source>
</reference>
<feature type="compositionally biased region" description="Low complexity" evidence="2">
    <location>
        <begin position="1"/>
        <end position="21"/>
    </location>
</feature>
<dbReference type="InterPro" id="IPR018247">
    <property type="entry name" value="EF_Hand_1_Ca_BS"/>
</dbReference>
<dbReference type="PANTHER" id="PTHR19972:SF10">
    <property type="entry name" value="CALBINDIN-32"/>
    <property type="match status" value="1"/>
</dbReference>
<feature type="compositionally biased region" description="Gly residues" evidence="2">
    <location>
        <begin position="210"/>
        <end position="219"/>
    </location>
</feature>
<feature type="compositionally biased region" description="Gly residues" evidence="2">
    <location>
        <begin position="187"/>
        <end position="198"/>
    </location>
</feature>
<proteinExistence type="predicted"/>
<dbReference type="PROSITE" id="PS50222">
    <property type="entry name" value="EF_HAND_2"/>
    <property type="match status" value="3"/>
</dbReference>
<feature type="compositionally biased region" description="Polar residues" evidence="2">
    <location>
        <begin position="101"/>
        <end position="119"/>
    </location>
</feature>
<name>A0ABT5RTI0_9BURK</name>
<feature type="region of interest" description="Disordered" evidence="2">
    <location>
        <begin position="150"/>
        <end position="252"/>
    </location>
</feature>
<evidence type="ECO:0000259" key="3">
    <source>
        <dbReference type="PROSITE" id="PS50222"/>
    </source>
</evidence>
<evidence type="ECO:0000313" key="4">
    <source>
        <dbReference type="EMBL" id="MDD2176999.1"/>
    </source>
</evidence>
<keyword evidence="1" id="KW-0106">Calcium</keyword>
<dbReference type="InterPro" id="IPR051001">
    <property type="entry name" value="Calbindin_Ca-bind"/>
</dbReference>
<feature type="region of interest" description="Disordered" evidence="2">
    <location>
        <begin position="1"/>
        <end position="44"/>
    </location>
</feature>
<dbReference type="InterPro" id="IPR011992">
    <property type="entry name" value="EF-hand-dom_pair"/>
</dbReference>
<evidence type="ECO:0000256" key="2">
    <source>
        <dbReference type="SAM" id="MobiDB-lite"/>
    </source>
</evidence>